<dbReference type="InterPro" id="IPR055354">
    <property type="entry name" value="DUF7507"/>
</dbReference>
<feature type="region of interest" description="Disordered" evidence="1">
    <location>
        <begin position="205"/>
        <end position="246"/>
    </location>
</feature>
<reference evidence="4 5" key="1">
    <citation type="submission" date="2020-07" db="EMBL/GenBank/DDBJ databases">
        <title>Sequencing the genomes of 1000 actinobacteria strains.</title>
        <authorList>
            <person name="Klenk H.-P."/>
        </authorList>
    </citation>
    <scope>NUCLEOTIDE SEQUENCE [LARGE SCALE GENOMIC DNA]</scope>
    <source>
        <strain evidence="4 5">DSM 24723</strain>
    </source>
</reference>
<name>A0A852XGP0_9MICO</name>
<feature type="compositionally biased region" description="Low complexity" evidence="1">
    <location>
        <begin position="99"/>
        <end position="114"/>
    </location>
</feature>
<dbReference type="InterPro" id="IPR047589">
    <property type="entry name" value="DUF11_rpt"/>
</dbReference>
<evidence type="ECO:0000256" key="1">
    <source>
        <dbReference type="SAM" id="MobiDB-lite"/>
    </source>
</evidence>
<organism evidence="4 5">
    <name type="scientific">Janibacter alkaliphilus</name>
    <dbReference type="NCBI Taxonomy" id="1069963"/>
    <lineage>
        <taxon>Bacteria</taxon>
        <taxon>Bacillati</taxon>
        <taxon>Actinomycetota</taxon>
        <taxon>Actinomycetes</taxon>
        <taxon>Micrococcales</taxon>
        <taxon>Intrasporangiaceae</taxon>
        <taxon>Janibacter</taxon>
    </lineage>
</organism>
<dbReference type="Proteomes" id="UP000592181">
    <property type="component" value="Unassembled WGS sequence"/>
</dbReference>
<keyword evidence="5" id="KW-1185">Reference proteome</keyword>
<evidence type="ECO:0000313" key="5">
    <source>
        <dbReference type="Proteomes" id="UP000592181"/>
    </source>
</evidence>
<evidence type="ECO:0000313" key="4">
    <source>
        <dbReference type="EMBL" id="NYG37581.1"/>
    </source>
</evidence>
<proteinExistence type="predicted"/>
<protein>
    <submittedName>
        <fullName evidence="4">Putative repeat protein (TIGR01451 family)</fullName>
    </submittedName>
</protein>
<feature type="compositionally biased region" description="Polar residues" evidence="1">
    <location>
        <begin position="74"/>
        <end position="90"/>
    </location>
</feature>
<feature type="domain" description="DUF7507" evidence="3">
    <location>
        <begin position="115"/>
        <end position="213"/>
    </location>
</feature>
<feature type="transmembrane region" description="Helical" evidence="2">
    <location>
        <begin position="251"/>
        <end position="271"/>
    </location>
</feature>
<feature type="domain" description="DUF7507" evidence="3">
    <location>
        <begin position="10"/>
        <end position="96"/>
    </location>
</feature>
<sequence>MEKSAELDDADGDGLADAGEEITYSFAVTNTGNVTLTGIGVDDAMVGDVTCAATELAPTEQTTCTADEPYVTTQADVDSGSVDNSATASGTPPGEDTDPVVSDPATTSTPTPAPAPAVTVVKVAELVDEDDDGLADAGEQIIYSFTVTNTGNQTLTEVTVVDPKVEGLTCESATLALGEETTCSAAPYEVTADDVTAGEVANTATATAQPPGEGTPPVEAPEGPVSREPTDLGGRPAPPTSIPTGQAPVRLVLPLGALVIALGAGVLGLSLRRRRPDHG</sequence>
<dbReference type="EMBL" id="JACBZX010000001">
    <property type="protein sequence ID" value="NYG37581.1"/>
    <property type="molecule type" value="Genomic_DNA"/>
</dbReference>
<evidence type="ECO:0000259" key="3">
    <source>
        <dbReference type="Pfam" id="PF24346"/>
    </source>
</evidence>
<keyword evidence="2" id="KW-0472">Membrane</keyword>
<gene>
    <name evidence="4" type="ORF">BJY28_002050</name>
</gene>
<comment type="caution">
    <text evidence="4">The sequence shown here is derived from an EMBL/GenBank/DDBJ whole genome shotgun (WGS) entry which is preliminary data.</text>
</comment>
<dbReference type="Pfam" id="PF24346">
    <property type="entry name" value="DUF7507"/>
    <property type="match status" value="2"/>
</dbReference>
<dbReference type="AlphaFoldDB" id="A0A852XGP0"/>
<feature type="region of interest" description="Disordered" evidence="1">
    <location>
        <begin position="74"/>
        <end position="114"/>
    </location>
</feature>
<dbReference type="NCBIfam" id="TIGR01451">
    <property type="entry name" value="B_ant_repeat"/>
    <property type="match status" value="2"/>
</dbReference>
<accession>A0A852XGP0</accession>
<keyword evidence="2" id="KW-0812">Transmembrane</keyword>
<evidence type="ECO:0000256" key="2">
    <source>
        <dbReference type="SAM" id="Phobius"/>
    </source>
</evidence>
<keyword evidence="2" id="KW-1133">Transmembrane helix</keyword>